<feature type="compositionally biased region" description="Polar residues" evidence="1">
    <location>
        <begin position="104"/>
        <end position="114"/>
    </location>
</feature>
<feature type="domain" description="DUF1023" evidence="2">
    <location>
        <begin position="137"/>
        <end position="315"/>
    </location>
</feature>
<gene>
    <name evidence="3" type="ORF">LHJ74_10105</name>
</gene>
<comment type="caution">
    <text evidence="3">The sequence shown here is derived from an EMBL/GenBank/DDBJ whole genome shotgun (WGS) entry which is preliminary data.</text>
</comment>
<dbReference type="EMBL" id="JAJAGO010000004">
    <property type="protein sequence ID" value="MCT2590260.1"/>
    <property type="molecule type" value="Genomic_DNA"/>
</dbReference>
<name>A0ABT2JSC0_9ACTN</name>
<keyword evidence="3" id="KW-0378">Hydrolase</keyword>
<reference evidence="3 4" key="1">
    <citation type="submission" date="2021-10" db="EMBL/GenBank/DDBJ databases">
        <title>Streptomyces gossypii sp. nov., isolated from soil collected from cotton field.</title>
        <authorList>
            <person name="Ge X."/>
            <person name="Chen X."/>
            <person name="Liu W."/>
        </authorList>
    </citation>
    <scope>NUCLEOTIDE SEQUENCE [LARGE SCALE GENOMIC DNA]</scope>
    <source>
        <strain evidence="3 4">N2-109</strain>
    </source>
</reference>
<dbReference type="RefSeq" id="WP_260217861.1">
    <property type="nucleotide sequence ID" value="NZ_JAJAGO010000004.1"/>
</dbReference>
<evidence type="ECO:0000256" key="1">
    <source>
        <dbReference type="SAM" id="MobiDB-lite"/>
    </source>
</evidence>
<organism evidence="3 4">
    <name type="scientific">Streptomyces gossypii</name>
    <dbReference type="NCBI Taxonomy" id="2883101"/>
    <lineage>
        <taxon>Bacteria</taxon>
        <taxon>Bacillati</taxon>
        <taxon>Actinomycetota</taxon>
        <taxon>Actinomycetes</taxon>
        <taxon>Kitasatosporales</taxon>
        <taxon>Streptomycetaceae</taxon>
        <taxon>Streptomyces</taxon>
    </lineage>
</organism>
<keyword evidence="4" id="KW-1185">Reference proteome</keyword>
<evidence type="ECO:0000313" key="4">
    <source>
        <dbReference type="Proteomes" id="UP001156389"/>
    </source>
</evidence>
<protein>
    <submittedName>
        <fullName evidence="3">Alpha/beta hydrolase family protein</fullName>
    </submittedName>
</protein>
<evidence type="ECO:0000313" key="3">
    <source>
        <dbReference type="EMBL" id="MCT2590260.1"/>
    </source>
</evidence>
<feature type="region of interest" description="Disordered" evidence="1">
    <location>
        <begin position="96"/>
        <end position="116"/>
    </location>
</feature>
<dbReference type="InterPro" id="IPR010427">
    <property type="entry name" value="DUF1023"/>
</dbReference>
<dbReference type="Proteomes" id="UP001156389">
    <property type="component" value="Unassembled WGS sequence"/>
</dbReference>
<evidence type="ECO:0000259" key="2">
    <source>
        <dbReference type="Pfam" id="PF06259"/>
    </source>
</evidence>
<dbReference type="SUPFAM" id="SSF53474">
    <property type="entry name" value="alpha/beta-Hydrolases"/>
    <property type="match status" value="1"/>
</dbReference>
<accession>A0ABT2JSC0</accession>
<proteinExistence type="predicted"/>
<dbReference type="GO" id="GO:0016787">
    <property type="term" value="F:hydrolase activity"/>
    <property type="evidence" value="ECO:0007669"/>
    <property type="project" value="UniProtKB-KW"/>
</dbReference>
<dbReference type="InterPro" id="IPR029058">
    <property type="entry name" value="AB_hydrolase_fold"/>
</dbReference>
<dbReference type="Pfam" id="PF06259">
    <property type="entry name" value="Abhydrolase_8"/>
    <property type="match status" value="1"/>
</dbReference>
<sequence length="372" mass="39056">MVFVLLLTTGWTVAQGDSQPGARAAALTAWEQGSIAGRPLPDPDASARALTGFFGSLDAGQQKRLADRYPLVVGNLDGAPVPLRYRANRAALADAREAERARTHSPQLTEQGRQTAGRRMHRFESILSGDRQILAFDPTGNGRAAEVFGDLSRAERVSVVVPGIDTELLTFERTQRPHSAPVGMARALQDQQRERYPGVRTATVAWADYTAPRGLGLDAASAKLAQDGAERLIDFVRDALPRHSGGLPEVALFCHSYGSVACGLAAEGLPPRVTDIAVAGSPGMRADNVGELHTEARVWAIRDDDDWIADVPHLEFGGLGHGADPVAPEFGARRLSAEGVSGHAGYFVPGTTSLAGFASVGAVGTGGSAAAG</sequence>